<dbReference type="InterPro" id="IPR002083">
    <property type="entry name" value="MATH/TRAF_dom"/>
</dbReference>
<dbReference type="PANTHER" id="PTHR47477:SF8">
    <property type="entry name" value="TNF RECEPTOR-ASSOCIATED FACTOR HOMOLOG 1A"/>
    <property type="match status" value="1"/>
</dbReference>
<feature type="non-terminal residue" evidence="2">
    <location>
        <position position="1"/>
    </location>
</feature>
<name>A0ABC8K530_ERUVS</name>
<comment type="caution">
    <text evidence="2">The sequence shown here is derived from an EMBL/GenBank/DDBJ whole genome shotgun (WGS) entry which is preliminary data.</text>
</comment>
<sequence>MSEITSKESGANPSELYGTFTWKIERISKLSNREIGSNVFEVGGHQWSTLVNPKGCEVPTHLSLFLCVANCNKLLPSSHFAQFTISVVNKDPKKSKHLDTLYEFCKKEQDWGLKKNMELPKLHDGFIDEYDSLTIMAQVQVI</sequence>
<feature type="non-terminal residue" evidence="2">
    <location>
        <position position="142"/>
    </location>
</feature>
<dbReference type="PROSITE" id="PS50144">
    <property type="entry name" value="MATH"/>
    <property type="match status" value="1"/>
</dbReference>
<gene>
    <name evidence="2" type="ORF">ERUC_LOCUS18441</name>
</gene>
<evidence type="ECO:0000259" key="1">
    <source>
        <dbReference type="PROSITE" id="PS50144"/>
    </source>
</evidence>
<dbReference type="Pfam" id="PF22486">
    <property type="entry name" value="MATH_2"/>
    <property type="match status" value="1"/>
</dbReference>
<accession>A0ABC8K530</accession>
<evidence type="ECO:0000313" key="3">
    <source>
        <dbReference type="Proteomes" id="UP001642260"/>
    </source>
</evidence>
<dbReference type="SMART" id="SM00061">
    <property type="entry name" value="MATH"/>
    <property type="match status" value="1"/>
</dbReference>
<dbReference type="InterPro" id="IPR055327">
    <property type="entry name" value="TRAF1A/B"/>
</dbReference>
<proteinExistence type="predicted"/>
<dbReference type="Proteomes" id="UP001642260">
    <property type="component" value="Unassembled WGS sequence"/>
</dbReference>
<dbReference type="Gene3D" id="2.60.210.10">
    <property type="entry name" value="Apoptosis, Tumor Necrosis Factor Receptor Associated Protein 2, Chain A"/>
    <property type="match status" value="1"/>
</dbReference>
<dbReference type="SUPFAM" id="SSF49599">
    <property type="entry name" value="TRAF domain-like"/>
    <property type="match status" value="1"/>
</dbReference>
<keyword evidence="3" id="KW-1185">Reference proteome</keyword>
<reference evidence="2 3" key="1">
    <citation type="submission" date="2022-03" db="EMBL/GenBank/DDBJ databases">
        <authorList>
            <person name="Macdonald S."/>
            <person name="Ahmed S."/>
            <person name="Newling K."/>
        </authorList>
    </citation>
    <scope>NUCLEOTIDE SEQUENCE [LARGE SCALE GENOMIC DNA]</scope>
</reference>
<protein>
    <recommendedName>
        <fullName evidence="1">MATH domain-containing protein</fullName>
    </recommendedName>
</protein>
<dbReference type="CDD" id="cd00121">
    <property type="entry name" value="MATH"/>
    <property type="match status" value="1"/>
</dbReference>
<dbReference type="EMBL" id="CAKOAT010172377">
    <property type="protein sequence ID" value="CAH8351999.1"/>
    <property type="molecule type" value="Genomic_DNA"/>
</dbReference>
<dbReference type="PANTHER" id="PTHR47477">
    <property type="entry name" value="TNF RECEPTOR-ASSOCIATED FACTOR HOMOLOG 1A"/>
    <property type="match status" value="1"/>
</dbReference>
<dbReference type="InterPro" id="IPR008974">
    <property type="entry name" value="TRAF-like"/>
</dbReference>
<organism evidence="2 3">
    <name type="scientific">Eruca vesicaria subsp. sativa</name>
    <name type="common">Garden rocket</name>
    <name type="synonym">Eruca sativa</name>
    <dbReference type="NCBI Taxonomy" id="29727"/>
    <lineage>
        <taxon>Eukaryota</taxon>
        <taxon>Viridiplantae</taxon>
        <taxon>Streptophyta</taxon>
        <taxon>Embryophyta</taxon>
        <taxon>Tracheophyta</taxon>
        <taxon>Spermatophyta</taxon>
        <taxon>Magnoliopsida</taxon>
        <taxon>eudicotyledons</taxon>
        <taxon>Gunneridae</taxon>
        <taxon>Pentapetalae</taxon>
        <taxon>rosids</taxon>
        <taxon>malvids</taxon>
        <taxon>Brassicales</taxon>
        <taxon>Brassicaceae</taxon>
        <taxon>Brassiceae</taxon>
        <taxon>Eruca</taxon>
    </lineage>
</organism>
<evidence type="ECO:0000313" key="2">
    <source>
        <dbReference type="EMBL" id="CAH8351999.1"/>
    </source>
</evidence>
<dbReference type="AlphaFoldDB" id="A0ABC8K530"/>
<feature type="domain" description="MATH" evidence="1">
    <location>
        <begin position="17"/>
        <end position="139"/>
    </location>
</feature>